<reference evidence="2 3" key="1">
    <citation type="submission" date="2020-10" db="EMBL/GenBank/DDBJ databases">
        <title>The Coptis chinensis genome and diversification of protoberbering-type alkaloids.</title>
        <authorList>
            <person name="Wang B."/>
            <person name="Shu S."/>
            <person name="Song C."/>
            <person name="Liu Y."/>
        </authorList>
    </citation>
    <scope>NUCLEOTIDE SEQUENCE [LARGE SCALE GENOMIC DNA]</scope>
    <source>
        <strain evidence="2">HL-2020</strain>
        <tissue evidence="2">Leaf</tissue>
    </source>
</reference>
<dbReference type="Proteomes" id="UP000631114">
    <property type="component" value="Unassembled WGS sequence"/>
</dbReference>
<dbReference type="PANTHER" id="PTHR11709">
    <property type="entry name" value="MULTI-COPPER OXIDASE"/>
    <property type="match status" value="1"/>
</dbReference>
<dbReference type="PANTHER" id="PTHR11709:SF370">
    <property type="entry name" value="LACCASE-4"/>
    <property type="match status" value="1"/>
</dbReference>
<proteinExistence type="predicted"/>
<dbReference type="InterPro" id="IPR001117">
    <property type="entry name" value="Cu-oxidase_2nd"/>
</dbReference>
<feature type="domain" description="Plastocyanin-like" evidence="1">
    <location>
        <begin position="2"/>
        <end position="88"/>
    </location>
</feature>
<dbReference type="GO" id="GO:0016491">
    <property type="term" value="F:oxidoreductase activity"/>
    <property type="evidence" value="ECO:0007669"/>
    <property type="project" value="TreeGrafter"/>
</dbReference>
<name>A0A835LZQ2_9MAGN</name>
<dbReference type="Gene3D" id="2.60.40.420">
    <property type="entry name" value="Cupredoxins - blue copper proteins"/>
    <property type="match status" value="1"/>
</dbReference>
<dbReference type="InterPro" id="IPR008972">
    <property type="entry name" value="Cupredoxin"/>
</dbReference>
<comment type="caution">
    <text evidence="2">The sequence shown here is derived from an EMBL/GenBank/DDBJ whole genome shotgun (WGS) entry which is preliminary data.</text>
</comment>
<dbReference type="AlphaFoldDB" id="A0A835LZQ2"/>
<accession>A0A835LZQ2</accession>
<dbReference type="SUPFAM" id="SSF49503">
    <property type="entry name" value="Cupredoxins"/>
    <property type="match status" value="2"/>
</dbReference>
<gene>
    <name evidence="2" type="ORF">IFM89_012479</name>
</gene>
<dbReference type="OrthoDB" id="2121828at2759"/>
<keyword evidence="3" id="KW-1185">Reference proteome</keyword>
<dbReference type="Pfam" id="PF00394">
    <property type="entry name" value="Cu-oxidase"/>
    <property type="match status" value="1"/>
</dbReference>
<evidence type="ECO:0000259" key="1">
    <source>
        <dbReference type="Pfam" id="PF00394"/>
    </source>
</evidence>
<evidence type="ECO:0000313" key="3">
    <source>
        <dbReference type="Proteomes" id="UP000631114"/>
    </source>
</evidence>
<sequence length="191" mass="20309">MFCVINAALNEEFFFKIVGHKLTVVEVDAIYTKPFKIDAILIAPGQTTNVLLTANSGPGKYLVTVYSFLDSPIAADNVTATATVQYSGTRAKSSPTTLTNPAPQNATSVATNFMNSLSCLNSKKYPAKGPLNVDHSLFFAVGLGINPCSTCSNGSRVVASVNNVSFIMPTTLLLQAHFFNISGVFTDDFPG</sequence>
<evidence type="ECO:0000313" key="2">
    <source>
        <dbReference type="EMBL" id="KAF9609039.1"/>
    </source>
</evidence>
<dbReference type="InterPro" id="IPR045087">
    <property type="entry name" value="Cu-oxidase_fam"/>
</dbReference>
<protein>
    <recommendedName>
        <fullName evidence="1">Plastocyanin-like domain-containing protein</fullName>
    </recommendedName>
</protein>
<organism evidence="2 3">
    <name type="scientific">Coptis chinensis</name>
    <dbReference type="NCBI Taxonomy" id="261450"/>
    <lineage>
        <taxon>Eukaryota</taxon>
        <taxon>Viridiplantae</taxon>
        <taxon>Streptophyta</taxon>
        <taxon>Embryophyta</taxon>
        <taxon>Tracheophyta</taxon>
        <taxon>Spermatophyta</taxon>
        <taxon>Magnoliopsida</taxon>
        <taxon>Ranunculales</taxon>
        <taxon>Ranunculaceae</taxon>
        <taxon>Coptidoideae</taxon>
        <taxon>Coptis</taxon>
    </lineage>
</organism>
<dbReference type="EMBL" id="JADFTS010000004">
    <property type="protein sequence ID" value="KAF9609039.1"/>
    <property type="molecule type" value="Genomic_DNA"/>
</dbReference>